<feature type="transmembrane region" description="Helical" evidence="1">
    <location>
        <begin position="87"/>
        <end position="105"/>
    </location>
</feature>
<evidence type="ECO:0000256" key="1">
    <source>
        <dbReference type="SAM" id="Phobius"/>
    </source>
</evidence>
<name>A0A6C0HWD3_9ZZZZ</name>
<feature type="transmembrane region" description="Helical" evidence="1">
    <location>
        <begin position="29"/>
        <end position="52"/>
    </location>
</feature>
<keyword evidence="1" id="KW-0472">Membrane</keyword>
<evidence type="ECO:0000313" key="2">
    <source>
        <dbReference type="EMBL" id="QHT84193.1"/>
    </source>
</evidence>
<reference evidence="2" key="1">
    <citation type="journal article" date="2020" name="Nature">
        <title>Giant virus diversity and host interactions through global metagenomics.</title>
        <authorList>
            <person name="Schulz F."/>
            <person name="Roux S."/>
            <person name="Paez-Espino D."/>
            <person name="Jungbluth S."/>
            <person name="Walsh D.A."/>
            <person name="Denef V.J."/>
            <person name="McMahon K.D."/>
            <person name="Konstantinidis K.T."/>
            <person name="Eloe-Fadrosh E.A."/>
            <person name="Kyrpides N.C."/>
            <person name="Woyke T."/>
        </authorList>
    </citation>
    <scope>NUCLEOTIDE SEQUENCE</scope>
    <source>
        <strain evidence="2">GVMAG-M-3300023184-16</strain>
    </source>
</reference>
<dbReference type="AlphaFoldDB" id="A0A6C0HWD3"/>
<accession>A0A6C0HWD3</accession>
<protein>
    <submittedName>
        <fullName evidence="2">Uncharacterized protein</fullName>
    </submittedName>
</protein>
<dbReference type="EMBL" id="MN740016">
    <property type="protein sequence ID" value="QHT84193.1"/>
    <property type="molecule type" value="Genomic_DNA"/>
</dbReference>
<sequence length="110" mass="11979">MLGLRRIYTTIPPVRLRTFCNRSPRNDDISVNAILITSLLYGGGMGGGTYGLCNGYMRSREEDFLTCVGATTTFGIFGFLSGTGMVMLSPILIPIGCIVYGIRCIDKTVR</sequence>
<keyword evidence="1" id="KW-1133">Transmembrane helix</keyword>
<proteinExistence type="predicted"/>
<organism evidence="2">
    <name type="scientific">viral metagenome</name>
    <dbReference type="NCBI Taxonomy" id="1070528"/>
    <lineage>
        <taxon>unclassified sequences</taxon>
        <taxon>metagenomes</taxon>
        <taxon>organismal metagenomes</taxon>
    </lineage>
</organism>
<keyword evidence="1" id="KW-0812">Transmembrane</keyword>